<proteinExistence type="predicted"/>
<dbReference type="AlphaFoldDB" id="B9S1T4"/>
<gene>
    <name evidence="2" type="ORF">RCOM_0868040</name>
</gene>
<evidence type="ECO:0000313" key="2">
    <source>
        <dbReference type="EMBL" id="EEF42553.1"/>
    </source>
</evidence>
<feature type="region of interest" description="Disordered" evidence="1">
    <location>
        <begin position="45"/>
        <end position="139"/>
    </location>
</feature>
<accession>B9S1T4</accession>
<dbReference type="EMBL" id="EQ973844">
    <property type="protein sequence ID" value="EEF42553.1"/>
    <property type="molecule type" value="Genomic_DNA"/>
</dbReference>
<dbReference type="InParanoid" id="B9S1T4"/>
<protein>
    <submittedName>
        <fullName evidence="2">Uncharacterized protein</fullName>
    </submittedName>
</protein>
<evidence type="ECO:0000256" key="1">
    <source>
        <dbReference type="SAM" id="MobiDB-lite"/>
    </source>
</evidence>
<dbReference type="Proteomes" id="UP000008311">
    <property type="component" value="Unassembled WGS sequence"/>
</dbReference>
<feature type="compositionally biased region" description="Polar residues" evidence="1">
    <location>
        <begin position="115"/>
        <end position="139"/>
    </location>
</feature>
<organism evidence="2 3">
    <name type="scientific">Ricinus communis</name>
    <name type="common">Castor bean</name>
    <dbReference type="NCBI Taxonomy" id="3988"/>
    <lineage>
        <taxon>Eukaryota</taxon>
        <taxon>Viridiplantae</taxon>
        <taxon>Streptophyta</taxon>
        <taxon>Embryophyta</taxon>
        <taxon>Tracheophyta</taxon>
        <taxon>Spermatophyta</taxon>
        <taxon>Magnoliopsida</taxon>
        <taxon>eudicotyledons</taxon>
        <taxon>Gunneridae</taxon>
        <taxon>Pentapetalae</taxon>
        <taxon>rosids</taxon>
        <taxon>fabids</taxon>
        <taxon>Malpighiales</taxon>
        <taxon>Euphorbiaceae</taxon>
        <taxon>Acalyphoideae</taxon>
        <taxon>Acalypheae</taxon>
        <taxon>Ricinus</taxon>
    </lineage>
</organism>
<feature type="compositionally biased region" description="Polar residues" evidence="1">
    <location>
        <begin position="69"/>
        <end position="97"/>
    </location>
</feature>
<name>B9S1T4_RICCO</name>
<keyword evidence="3" id="KW-1185">Reference proteome</keyword>
<sequence>MACVIERDTIELAVQIGKQPQSNQQLKRARFSNVLASERKLAAEGLKNAYDASKKKDAKSTKKEEAANKKTSYTSVDNVANMNTKRGTRGTSTSNSCVDDFKSYLGTMNERSLYPDSSTQPPTANQVQMKENGIKRQTQ</sequence>
<feature type="compositionally biased region" description="Basic and acidic residues" evidence="1">
    <location>
        <begin position="52"/>
        <end position="68"/>
    </location>
</feature>
<reference evidence="3" key="1">
    <citation type="journal article" date="2010" name="Nat. Biotechnol.">
        <title>Draft genome sequence of the oilseed species Ricinus communis.</title>
        <authorList>
            <person name="Chan A.P."/>
            <person name="Crabtree J."/>
            <person name="Zhao Q."/>
            <person name="Lorenzi H."/>
            <person name="Orvis J."/>
            <person name="Puiu D."/>
            <person name="Melake-Berhan A."/>
            <person name="Jones K.M."/>
            <person name="Redman J."/>
            <person name="Chen G."/>
            <person name="Cahoon E.B."/>
            <person name="Gedil M."/>
            <person name="Stanke M."/>
            <person name="Haas B.J."/>
            <person name="Wortman J.R."/>
            <person name="Fraser-Liggett C.M."/>
            <person name="Ravel J."/>
            <person name="Rabinowicz P.D."/>
        </authorList>
    </citation>
    <scope>NUCLEOTIDE SEQUENCE [LARGE SCALE GENOMIC DNA]</scope>
    <source>
        <strain evidence="3">cv. Hale</strain>
    </source>
</reference>
<evidence type="ECO:0000313" key="3">
    <source>
        <dbReference type="Proteomes" id="UP000008311"/>
    </source>
</evidence>